<dbReference type="EMBL" id="CAJOBI010347464">
    <property type="protein sequence ID" value="CAF5218891.1"/>
    <property type="molecule type" value="Genomic_DNA"/>
</dbReference>
<feature type="compositionally biased region" description="Acidic residues" evidence="1">
    <location>
        <begin position="196"/>
        <end position="217"/>
    </location>
</feature>
<feature type="non-terminal residue" evidence="2">
    <location>
        <position position="217"/>
    </location>
</feature>
<accession>A0A8S3JH11</accession>
<name>A0A8S3JH11_9BILA</name>
<evidence type="ECO:0000313" key="2">
    <source>
        <dbReference type="EMBL" id="CAF5218891.1"/>
    </source>
</evidence>
<comment type="caution">
    <text evidence="2">The sequence shown here is derived from an EMBL/GenBank/DDBJ whole genome shotgun (WGS) entry which is preliminary data.</text>
</comment>
<evidence type="ECO:0000256" key="1">
    <source>
        <dbReference type="SAM" id="MobiDB-lite"/>
    </source>
</evidence>
<sequence length="217" mass="25417">QQQQLISTYERNVKSNFRLLEECIKQFGTFSSDLIKYEYYSKDMPDERYTIIVLSMLAHDLIFSNNIDNDIDYRNQSIFEELKDKYSKDDEPIVPTKKEHYCKQQTIDEQQAMNEQQMNSVEYSLNNSSNQTENISQITDTVSVYDEIITTTKSFDEKSLKPSISSTTINFPIEELASKIHSLPLIQSEPMLTNEEIQDQDDDQVEDQEEEEEDTTK</sequence>
<gene>
    <name evidence="2" type="ORF">SMN809_LOCUS81161</name>
</gene>
<dbReference type="AlphaFoldDB" id="A0A8S3JH11"/>
<organism evidence="2 3">
    <name type="scientific">Rotaria magnacalcarata</name>
    <dbReference type="NCBI Taxonomy" id="392030"/>
    <lineage>
        <taxon>Eukaryota</taxon>
        <taxon>Metazoa</taxon>
        <taxon>Spiralia</taxon>
        <taxon>Gnathifera</taxon>
        <taxon>Rotifera</taxon>
        <taxon>Eurotatoria</taxon>
        <taxon>Bdelloidea</taxon>
        <taxon>Philodinida</taxon>
        <taxon>Philodinidae</taxon>
        <taxon>Rotaria</taxon>
    </lineage>
</organism>
<reference evidence="2" key="1">
    <citation type="submission" date="2021-02" db="EMBL/GenBank/DDBJ databases">
        <authorList>
            <person name="Nowell W R."/>
        </authorList>
    </citation>
    <scope>NUCLEOTIDE SEQUENCE</scope>
</reference>
<protein>
    <submittedName>
        <fullName evidence="2">Uncharacterized protein</fullName>
    </submittedName>
</protein>
<dbReference type="Proteomes" id="UP000676336">
    <property type="component" value="Unassembled WGS sequence"/>
</dbReference>
<feature type="non-terminal residue" evidence="2">
    <location>
        <position position="1"/>
    </location>
</feature>
<proteinExistence type="predicted"/>
<evidence type="ECO:0000313" key="3">
    <source>
        <dbReference type="Proteomes" id="UP000676336"/>
    </source>
</evidence>
<feature type="region of interest" description="Disordered" evidence="1">
    <location>
        <begin position="187"/>
        <end position="217"/>
    </location>
</feature>